<protein>
    <recommendedName>
        <fullName evidence="1">Aminoglycoside phosphotransferase domain-containing protein</fullName>
    </recommendedName>
</protein>
<dbReference type="Pfam" id="PF13671">
    <property type="entry name" value="AAA_33"/>
    <property type="match status" value="1"/>
</dbReference>
<dbReference type="PANTHER" id="PTHR43883:SF1">
    <property type="entry name" value="GLUCONOKINASE"/>
    <property type="match status" value="1"/>
</dbReference>
<evidence type="ECO:0000313" key="2">
    <source>
        <dbReference type="EMBL" id="OIR17682.1"/>
    </source>
</evidence>
<dbReference type="Gene3D" id="3.90.1200.10">
    <property type="match status" value="1"/>
</dbReference>
<organism evidence="2">
    <name type="scientific">mine drainage metagenome</name>
    <dbReference type="NCBI Taxonomy" id="410659"/>
    <lineage>
        <taxon>unclassified sequences</taxon>
        <taxon>metagenomes</taxon>
        <taxon>ecological metagenomes</taxon>
    </lineage>
</organism>
<feature type="domain" description="Aminoglycoside phosphotransferase" evidence="1">
    <location>
        <begin position="133"/>
        <end position="264"/>
    </location>
</feature>
<name>A0A1J5T9Z2_9ZZZZ</name>
<proteinExistence type="predicted"/>
<comment type="caution">
    <text evidence="2">The sequence shown here is derived from an EMBL/GenBank/DDBJ whole genome shotgun (WGS) entry which is preliminary data.</text>
</comment>
<sequence>MSESFPTIIKALLNPECYPEPVDHVEVIETHISWLLLAGKFAYKIKKPITLPFLDYGSLSKRKSCCEAELRLNSRYAPDIYIEIVAITGTPDHLEFNGHGAPIEFAVKMLRFSEAERLDHVCSRGQLELPQISDLANAIVTFHNHAAITTINSHFGSPDAVIAPARENFEELYSGLNDKELQSKLNALLTWTNSEHNRLMPNFLARKASGHVRECHGDLHLGNIVLIDGHARLFDCIEFNENLRWIDVASDIAFTYMDLLDHHQSGLAGWLINEWLSMSGDYEAMPMLRFYAVYRAMVRAKVAAIRASQNHSDLNEVRRYIALAEQISSPQKLRLTITHGLAGCGKTTASTHLILDDENGSTIRLRSDVERKRLFGLAATAKSNSTLDSGIYNQEAHQRTYHHLHQLAELLLTNGWSVVVDAAFLKRSERDAFRDLAAKTGAEFCISAPKSSIDELRERITNRLKNEQDASEATLEVLEKQISAIEPLDEDERRCIR</sequence>
<evidence type="ECO:0000259" key="1">
    <source>
        <dbReference type="Pfam" id="PF01636"/>
    </source>
</evidence>
<dbReference type="InterPro" id="IPR011009">
    <property type="entry name" value="Kinase-like_dom_sf"/>
</dbReference>
<accession>A0A1J5T9Z2</accession>
<dbReference type="SUPFAM" id="SSF56112">
    <property type="entry name" value="Protein kinase-like (PK-like)"/>
    <property type="match status" value="1"/>
</dbReference>
<dbReference type="EMBL" id="MLJW01000004">
    <property type="protein sequence ID" value="OIR17682.1"/>
    <property type="molecule type" value="Genomic_DNA"/>
</dbReference>
<dbReference type="InterPro" id="IPR052732">
    <property type="entry name" value="Cell-binding_unc_protein"/>
</dbReference>
<dbReference type="InterPro" id="IPR002575">
    <property type="entry name" value="Aminoglycoside_PTrfase"/>
</dbReference>
<dbReference type="InterPro" id="IPR027417">
    <property type="entry name" value="P-loop_NTPase"/>
</dbReference>
<reference evidence="2" key="1">
    <citation type="submission" date="2016-10" db="EMBL/GenBank/DDBJ databases">
        <title>Sequence of Gallionella enrichment culture.</title>
        <authorList>
            <person name="Poehlein A."/>
            <person name="Muehling M."/>
            <person name="Daniel R."/>
        </authorList>
    </citation>
    <scope>NUCLEOTIDE SEQUENCE</scope>
</reference>
<gene>
    <name evidence="2" type="ORF">GALL_19030</name>
</gene>
<dbReference type="Gene3D" id="3.40.50.300">
    <property type="entry name" value="P-loop containing nucleotide triphosphate hydrolases"/>
    <property type="match status" value="1"/>
</dbReference>
<dbReference type="SUPFAM" id="SSF52540">
    <property type="entry name" value="P-loop containing nucleoside triphosphate hydrolases"/>
    <property type="match status" value="1"/>
</dbReference>
<dbReference type="Pfam" id="PF01636">
    <property type="entry name" value="APH"/>
    <property type="match status" value="1"/>
</dbReference>
<dbReference type="AlphaFoldDB" id="A0A1J5T9Z2"/>
<dbReference type="PANTHER" id="PTHR43883">
    <property type="entry name" value="SLR0207 PROTEIN"/>
    <property type="match status" value="1"/>
</dbReference>